<protein>
    <submittedName>
        <fullName evidence="8">Wzz/FepE/Etk N-terminal domain-containing protein</fullName>
    </submittedName>
</protein>
<dbReference type="EMBL" id="JAMWYS010000032">
    <property type="protein sequence ID" value="MCO4293113.1"/>
    <property type="molecule type" value="Genomic_DNA"/>
</dbReference>
<dbReference type="InterPro" id="IPR003856">
    <property type="entry name" value="LPS_length_determ_N"/>
</dbReference>
<dbReference type="InterPro" id="IPR050445">
    <property type="entry name" value="Bact_polysacc_biosynth/exp"/>
</dbReference>
<evidence type="ECO:0000259" key="7">
    <source>
        <dbReference type="Pfam" id="PF02706"/>
    </source>
</evidence>
<evidence type="ECO:0000256" key="2">
    <source>
        <dbReference type="ARBA" id="ARBA00022475"/>
    </source>
</evidence>
<keyword evidence="3 6" id="KW-0812">Transmembrane</keyword>
<feature type="transmembrane region" description="Helical" evidence="6">
    <location>
        <begin position="34"/>
        <end position="54"/>
    </location>
</feature>
<evidence type="ECO:0000256" key="4">
    <source>
        <dbReference type="ARBA" id="ARBA00022989"/>
    </source>
</evidence>
<evidence type="ECO:0000256" key="5">
    <source>
        <dbReference type="ARBA" id="ARBA00023136"/>
    </source>
</evidence>
<evidence type="ECO:0000256" key="1">
    <source>
        <dbReference type="ARBA" id="ARBA00004651"/>
    </source>
</evidence>
<dbReference type="AlphaFoldDB" id="A0A9X2F9W2"/>
<evidence type="ECO:0000256" key="3">
    <source>
        <dbReference type="ARBA" id="ARBA00022692"/>
    </source>
</evidence>
<dbReference type="PANTHER" id="PTHR32309">
    <property type="entry name" value="TYROSINE-PROTEIN KINASE"/>
    <property type="match status" value="1"/>
</dbReference>
<name>A0A9X2F9W2_9SPHI</name>
<dbReference type="RefSeq" id="WP_252587616.1">
    <property type="nucleotide sequence ID" value="NZ_JAMWYS010000032.1"/>
</dbReference>
<sequence length="359" mass="40069">MNDNPKEKISTDEISLKDLIKKIKEWRLYLISKWQIILLATVLGGGVGLLYSFITKPVYTANLTFALEEDSGSGVKAYSGLASQFGIDLGSGTNGAFTGDNILELMKSRSMVERALLTSVNINGKKESLADYYIGVNKLREKWANNPELSKVSFTLNSNPDKFTRLQDSLIGNFYENLFKKSLTVDKVDKKLSIISVKCKSKDELFAKSFIEALVSEVSDFYIRTKTGRSKKNVDILQAKADSIKSELYKALYGKAVSIDQVPNLNPIRQVAIVGGQKKEFEVQILATAYGEVLKNLEISKISLLKETPFIQVIDKPVFPLSVDKVSKIKSFIIGAFLFGFLSGFFLLIKYIYKELIAD</sequence>
<feature type="transmembrane region" description="Helical" evidence="6">
    <location>
        <begin position="332"/>
        <end position="353"/>
    </location>
</feature>
<reference evidence="8" key="1">
    <citation type="submission" date="2022-06" db="EMBL/GenBank/DDBJ databases">
        <title>Solitalea sp. MAHUQ-68 isolated from rhizospheric soil.</title>
        <authorList>
            <person name="Huq M.A."/>
        </authorList>
    </citation>
    <scope>NUCLEOTIDE SEQUENCE</scope>
    <source>
        <strain evidence="8">MAHUQ-68</strain>
    </source>
</reference>
<organism evidence="8 9">
    <name type="scientific">Solitalea agri</name>
    <dbReference type="NCBI Taxonomy" id="2953739"/>
    <lineage>
        <taxon>Bacteria</taxon>
        <taxon>Pseudomonadati</taxon>
        <taxon>Bacteroidota</taxon>
        <taxon>Sphingobacteriia</taxon>
        <taxon>Sphingobacteriales</taxon>
        <taxon>Sphingobacteriaceae</taxon>
        <taxon>Solitalea</taxon>
    </lineage>
</organism>
<comment type="subcellular location">
    <subcellularLocation>
        <location evidence="1">Cell membrane</location>
        <topology evidence="1">Multi-pass membrane protein</topology>
    </subcellularLocation>
</comment>
<evidence type="ECO:0000256" key="6">
    <source>
        <dbReference type="SAM" id="Phobius"/>
    </source>
</evidence>
<dbReference type="Proteomes" id="UP001155182">
    <property type="component" value="Unassembled WGS sequence"/>
</dbReference>
<accession>A0A9X2F9W2</accession>
<keyword evidence="5 6" id="KW-0472">Membrane</keyword>
<keyword evidence="2" id="KW-1003">Cell membrane</keyword>
<dbReference type="Pfam" id="PF02706">
    <property type="entry name" value="Wzz"/>
    <property type="match status" value="1"/>
</dbReference>
<dbReference type="GO" id="GO:0005886">
    <property type="term" value="C:plasma membrane"/>
    <property type="evidence" value="ECO:0007669"/>
    <property type="project" value="UniProtKB-SubCell"/>
</dbReference>
<keyword evidence="9" id="KW-1185">Reference proteome</keyword>
<evidence type="ECO:0000313" key="8">
    <source>
        <dbReference type="EMBL" id="MCO4293113.1"/>
    </source>
</evidence>
<gene>
    <name evidence="8" type="ORF">NF867_09575</name>
</gene>
<keyword evidence="4 6" id="KW-1133">Transmembrane helix</keyword>
<feature type="domain" description="Polysaccharide chain length determinant N-terminal" evidence="7">
    <location>
        <begin position="13"/>
        <end position="115"/>
    </location>
</feature>
<comment type="caution">
    <text evidence="8">The sequence shown here is derived from an EMBL/GenBank/DDBJ whole genome shotgun (WGS) entry which is preliminary data.</text>
</comment>
<evidence type="ECO:0000313" key="9">
    <source>
        <dbReference type="Proteomes" id="UP001155182"/>
    </source>
</evidence>
<dbReference type="PANTHER" id="PTHR32309:SF31">
    <property type="entry name" value="CAPSULAR EXOPOLYSACCHARIDE FAMILY"/>
    <property type="match status" value="1"/>
</dbReference>
<proteinExistence type="predicted"/>